<keyword evidence="1" id="KW-0175">Coiled coil</keyword>
<feature type="coiled-coil region" evidence="1">
    <location>
        <begin position="10"/>
        <end position="69"/>
    </location>
</feature>
<dbReference type="Proteomes" id="UP000271162">
    <property type="component" value="Unassembled WGS sequence"/>
</dbReference>
<reference evidence="2 3" key="2">
    <citation type="submission" date="2018-11" db="EMBL/GenBank/DDBJ databases">
        <authorList>
            <consortium name="Pathogen Informatics"/>
        </authorList>
    </citation>
    <scope>NUCLEOTIDE SEQUENCE [LARGE SCALE GENOMIC DNA]</scope>
</reference>
<evidence type="ECO:0000313" key="3">
    <source>
        <dbReference type="Proteomes" id="UP000271162"/>
    </source>
</evidence>
<evidence type="ECO:0000256" key="1">
    <source>
        <dbReference type="SAM" id="Coils"/>
    </source>
</evidence>
<dbReference type="EMBL" id="UYSL01022855">
    <property type="protein sequence ID" value="VDL81251.1"/>
    <property type="molecule type" value="Genomic_DNA"/>
</dbReference>
<keyword evidence="3" id="KW-1185">Reference proteome</keyword>
<organism evidence="4">
    <name type="scientific">Nippostrongylus brasiliensis</name>
    <name type="common">Rat hookworm</name>
    <dbReference type="NCBI Taxonomy" id="27835"/>
    <lineage>
        <taxon>Eukaryota</taxon>
        <taxon>Metazoa</taxon>
        <taxon>Ecdysozoa</taxon>
        <taxon>Nematoda</taxon>
        <taxon>Chromadorea</taxon>
        <taxon>Rhabditida</taxon>
        <taxon>Rhabditina</taxon>
        <taxon>Rhabditomorpha</taxon>
        <taxon>Strongyloidea</taxon>
        <taxon>Heligmosomidae</taxon>
        <taxon>Nippostrongylus</taxon>
    </lineage>
</organism>
<proteinExistence type="predicted"/>
<evidence type="ECO:0000313" key="2">
    <source>
        <dbReference type="EMBL" id="VDL81251.1"/>
    </source>
</evidence>
<sequence>MSFIAPQRSLPSAEERIRLLEEELEGANFLIDELKRQLYQANEDYRSNLRKKSATLIAWQNAYEELEKKWTSRKKEKVYNHRECQKMALYHRKMV</sequence>
<dbReference type="WBParaSite" id="NBR_0001759301-mRNA-1">
    <property type="protein sequence ID" value="NBR_0001759301-mRNA-1"/>
    <property type="gene ID" value="NBR_0001759301"/>
</dbReference>
<evidence type="ECO:0000313" key="4">
    <source>
        <dbReference type="WBParaSite" id="NBR_0001759301-mRNA-1"/>
    </source>
</evidence>
<accession>A0A0N4YKL5</accession>
<protein>
    <submittedName>
        <fullName evidence="4">VPS37 C-terminal domain-containing protein</fullName>
    </submittedName>
</protein>
<dbReference type="AlphaFoldDB" id="A0A0N4YKL5"/>
<gene>
    <name evidence="2" type="ORF">NBR_LOCUS17594</name>
</gene>
<reference evidence="4" key="1">
    <citation type="submission" date="2017-02" db="UniProtKB">
        <authorList>
            <consortium name="WormBaseParasite"/>
        </authorList>
    </citation>
    <scope>IDENTIFICATION</scope>
</reference>
<name>A0A0N4YKL5_NIPBR</name>